<name>A0A7X0BT91_9PSED</name>
<protein>
    <submittedName>
        <fullName evidence="11">Putative ATP-binding cassette transporter</fullName>
    </submittedName>
</protein>
<feature type="transmembrane region" description="Helical" evidence="8">
    <location>
        <begin position="263"/>
        <end position="286"/>
    </location>
</feature>
<comment type="caution">
    <text evidence="11">The sequence shown here is derived from an EMBL/GenBank/DDBJ whole genome shotgun (WGS) entry which is preliminary data.</text>
</comment>
<evidence type="ECO:0000256" key="3">
    <source>
        <dbReference type="ARBA" id="ARBA00022692"/>
    </source>
</evidence>
<evidence type="ECO:0000313" key="12">
    <source>
        <dbReference type="Proteomes" id="UP000557193"/>
    </source>
</evidence>
<dbReference type="GO" id="GO:1904680">
    <property type="term" value="F:peptide transmembrane transporter activity"/>
    <property type="evidence" value="ECO:0007669"/>
    <property type="project" value="InterPro"/>
</dbReference>
<evidence type="ECO:0000256" key="5">
    <source>
        <dbReference type="ARBA" id="ARBA00022840"/>
    </source>
</evidence>
<evidence type="ECO:0000259" key="10">
    <source>
        <dbReference type="PROSITE" id="PS50929"/>
    </source>
</evidence>
<dbReference type="Pfam" id="PF00005">
    <property type="entry name" value="ABC_tran"/>
    <property type="match status" value="1"/>
</dbReference>
<dbReference type="NCBIfam" id="TIGR01194">
    <property type="entry name" value="cyc_pep_trnsptr"/>
    <property type="match status" value="1"/>
</dbReference>
<dbReference type="GO" id="GO:0016887">
    <property type="term" value="F:ATP hydrolysis activity"/>
    <property type="evidence" value="ECO:0007669"/>
    <property type="project" value="InterPro"/>
</dbReference>
<feature type="transmembrane region" description="Helical" evidence="8">
    <location>
        <begin position="149"/>
        <end position="169"/>
    </location>
</feature>
<feature type="transmembrane region" description="Helical" evidence="8">
    <location>
        <begin position="12"/>
        <end position="36"/>
    </location>
</feature>
<feature type="transmembrane region" description="Helical" evidence="8">
    <location>
        <begin position="121"/>
        <end position="143"/>
    </location>
</feature>
<accession>A0A7X0BT91</accession>
<organism evidence="11 12">
    <name type="scientific">Pseudomonas fluvialis</name>
    <dbReference type="NCBI Taxonomy" id="1793966"/>
    <lineage>
        <taxon>Bacteria</taxon>
        <taxon>Pseudomonadati</taxon>
        <taxon>Pseudomonadota</taxon>
        <taxon>Gammaproteobacteria</taxon>
        <taxon>Pseudomonadales</taxon>
        <taxon>Pseudomonadaceae</taxon>
        <taxon>Pseudomonas</taxon>
    </lineage>
</organism>
<dbReference type="RefSeq" id="WP_184683790.1">
    <property type="nucleotide sequence ID" value="NZ_JACHLL010000004.1"/>
</dbReference>
<dbReference type="PROSITE" id="PS50929">
    <property type="entry name" value="ABC_TM1F"/>
    <property type="match status" value="1"/>
</dbReference>
<dbReference type="AlphaFoldDB" id="A0A7X0BT91"/>
<evidence type="ECO:0000259" key="9">
    <source>
        <dbReference type="PROSITE" id="PS50893"/>
    </source>
</evidence>
<dbReference type="Proteomes" id="UP000557193">
    <property type="component" value="Unassembled WGS sequence"/>
</dbReference>
<sequence>MKLLNLLLRHQRLPFAAIILLSLGSAILSVALIAFVNWRMIAVTTPQFGDLLQFFGLLLLLLLCAGAGQVSLHRLGHRFVYGLRLSLARRVLLTDIEQLERLGLPRLLTALSTDLRNLTIAFVYLPELIYGLILSLAAFAYLLWLSPPLFGVTLLWLGMTLLLGGFFVARVNRHIRQLREAEDRLYRDYQALIDGRKELALNRRRGQCLLDEELMVNAEAYRHHVTLADTFNGLAGNWANVMVLGSIGVVFFCASGLGWAEPAIAATFALCVLFLRAPLVASVAALPHLLTARVSLDKIDSLELATEGGEQLPSLAQRHWQRLELRGIEYAYPAAGDEQGFDVGPLDFELRRGELVFVVGGNGSGKSTFARLLTGLQRPGRGQVLLDGKALSEAERPAYRQLFASVFTDFHLFARLLGPEGDAQPESASFWLERLRLQHKVRIEGGRLSDTRFSQGQRKRLALLLALLEERDVLLLDEWAADQDPQFRQLFYRELLPQLKTMGKTVVAITHDDHYFDQADRLLKMDGGRLIELTGAERRRASEDALREIGTVVG</sequence>
<dbReference type="SUPFAM" id="SSF90123">
    <property type="entry name" value="ABC transporter transmembrane region"/>
    <property type="match status" value="1"/>
</dbReference>
<dbReference type="InterPro" id="IPR005898">
    <property type="entry name" value="Cyc_pep_transpt_SyrD/YojI"/>
</dbReference>
<dbReference type="SUPFAM" id="SSF52540">
    <property type="entry name" value="P-loop containing nucleoside triphosphate hydrolases"/>
    <property type="match status" value="1"/>
</dbReference>
<dbReference type="GO" id="GO:0005524">
    <property type="term" value="F:ATP binding"/>
    <property type="evidence" value="ECO:0007669"/>
    <property type="project" value="UniProtKB-KW"/>
</dbReference>
<proteinExistence type="predicted"/>
<dbReference type="InterPro" id="IPR017871">
    <property type="entry name" value="ABC_transporter-like_CS"/>
</dbReference>
<feature type="domain" description="ABC transporter" evidence="9">
    <location>
        <begin position="323"/>
        <end position="552"/>
    </location>
</feature>
<dbReference type="PROSITE" id="PS50893">
    <property type="entry name" value="ABC_TRANSPORTER_2"/>
    <property type="match status" value="1"/>
</dbReference>
<dbReference type="PANTHER" id="PTHR43553">
    <property type="entry name" value="HEAVY METAL TRANSPORTER"/>
    <property type="match status" value="1"/>
</dbReference>
<gene>
    <name evidence="11" type="ORF">HNP49_002552</name>
</gene>
<dbReference type="Gene3D" id="3.40.50.300">
    <property type="entry name" value="P-loop containing nucleotide triphosphate hydrolases"/>
    <property type="match status" value="1"/>
</dbReference>
<keyword evidence="7 8" id="KW-0472">Membrane</keyword>
<keyword evidence="2" id="KW-0813">Transport</keyword>
<reference evidence="11 12" key="1">
    <citation type="submission" date="2020-08" db="EMBL/GenBank/DDBJ databases">
        <title>Functional genomics of gut bacteria from endangered species of beetles.</title>
        <authorList>
            <person name="Carlos-Shanley C."/>
        </authorList>
    </citation>
    <scope>NUCLEOTIDE SEQUENCE [LARGE SCALE GENOMIC DNA]</scope>
    <source>
        <strain evidence="11 12">S00202</strain>
    </source>
</reference>
<dbReference type="EMBL" id="JACHLL010000004">
    <property type="protein sequence ID" value="MBB6342370.1"/>
    <property type="molecule type" value="Genomic_DNA"/>
</dbReference>
<dbReference type="InterPro" id="IPR036640">
    <property type="entry name" value="ABC1_TM_sf"/>
</dbReference>
<dbReference type="InterPro" id="IPR050095">
    <property type="entry name" value="ECF_ABC_transporter_ATP-bd"/>
</dbReference>
<dbReference type="InterPro" id="IPR003593">
    <property type="entry name" value="AAA+_ATPase"/>
</dbReference>
<evidence type="ECO:0000256" key="1">
    <source>
        <dbReference type="ARBA" id="ARBA00004651"/>
    </source>
</evidence>
<keyword evidence="4" id="KW-0547">Nucleotide-binding</keyword>
<dbReference type="GO" id="GO:0140359">
    <property type="term" value="F:ABC-type transporter activity"/>
    <property type="evidence" value="ECO:0007669"/>
    <property type="project" value="InterPro"/>
</dbReference>
<feature type="transmembrane region" description="Helical" evidence="8">
    <location>
        <begin position="51"/>
        <end position="72"/>
    </location>
</feature>
<evidence type="ECO:0000256" key="6">
    <source>
        <dbReference type="ARBA" id="ARBA00022989"/>
    </source>
</evidence>
<evidence type="ECO:0000256" key="8">
    <source>
        <dbReference type="SAM" id="Phobius"/>
    </source>
</evidence>
<dbReference type="InterPro" id="IPR027417">
    <property type="entry name" value="P-loop_NTPase"/>
</dbReference>
<dbReference type="NCBIfam" id="NF007813">
    <property type="entry name" value="PRK10522.1"/>
    <property type="match status" value="1"/>
</dbReference>
<dbReference type="InterPro" id="IPR011527">
    <property type="entry name" value="ABC1_TM_dom"/>
</dbReference>
<dbReference type="Gene3D" id="1.20.1560.10">
    <property type="entry name" value="ABC transporter type 1, transmembrane domain"/>
    <property type="match status" value="1"/>
</dbReference>
<keyword evidence="5 11" id="KW-0067">ATP-binding</keyword>
<keyword evidence="3 8" id="KW-0812">Transmembrane</keyword>
<dbReference type="FunFam" id="3.40.50.300:FF:001035">
    <property type="entry name" value="ABC transporter ATP-binding protein YojI"/>
    <property type="match status" value="1"/>
</dbReference>
<dbReference type="PANTHER" id="PTHR43553:SF11">
    <property type="entry name" value="ABC TRANSPORTER ATP-BINDING_PERMEASE PROTEIN YOJI"/>
    <property type="match status" value="1"/>
</dbReference>
<feature type="domain" description="ABC transmembrane type-1" evidence="10">
    <location>
        <begin position="15"/>
        <end position="291"/>
    </location>
</feature>
<evidence type="ECO:0000256" key="2">
    <source>
        <dbReference type="ARBA" id="ARBA00022448"/>
    </source>
</evidence>
<dbReference type="PROSITE" id="PS00211">
    <property type="entry name" value="ABC_TRANSPORTER_1"/>
    <property type="match status" value="1"/>
</dbReference>
<evidence type="ECO:0000256" key="7">
    <source>
        <dbReference type="ARBA" id="ARBA00023136"/>
    </source>
</evidence>
<evidence type="ECO:0000313" key="11">
    <source>
        <dbReference type="EMBL" id="MBB6342370.1"/>
    </source>
</evidence>
<dbReference type="GO" id="GO:0015833">
    <property type="term" value="P:peptide transport"/>
    <property type="evidence" value="ECO:0007669"/>
    <property type="project" value="InterPro"/>
</dbReference>
<keyword evidence="6 8" id="KW-1133">Transmembrane helix</keyword>
<comment type="subcellular location">
    <subcellularLocation>
        <location evidence="1">Cell membrane</location>
        <topology evidence="1">Multi-pass membrane protein</topology>
    </subcellularLocation>
</comment>
<dbReference type="InterPro" id="IPR003439">
    <property type="entry name" value="ABC_transporter-like_ATP-bd"/>
</dbReference>
<evidence type="ECO:0000256" key="4">
    <source>
        <dbReference type="ARBA" id="ARBA00022741"/>
    </source>
</evidence>
<feature type="transmembrane region" description="Helical" evidence="8">
    <location>
        <begin position="238"/>
        <end position="257"/>
    </location>
</feature>
<keyword evidence="12" id="KW-1185">Reference proteome</keyword>
<dbReference type="SMART" id="SM00382">
    <property type="entry name" value="AAA"/>
    <property type="match status" value="1"/>
</dbReference>
<dbReference type="GO" id="GO:0043190">
    <property type="term" value="C:ATP-binding cassette (ABC) transporter complex"/>
    <property type="evidence" value="ECO:0007669"/>
    <property type="project" value="TreeGrafter"/>
</dbReference>